<gene>
    <name evidence="2" type="ORF">PS723_03323</name>
</gene>
<sequence length="129" mass="14357">MTATTMGIKGHCAHCQITLVLKPWQLNAIAINEAFACANCQRTLQLSCPKQLRRLKSLDSLGMLRAGMLVLICTALLVALVMEWVGLISVVAQLNFSLIAILLYFIILRFARHRQRMTLILQAAKAHVD</sequence>
<evidence type="ECO:0000313" key="3">
    <source>
        <dbReference type="Proteomes" id="UP000379480"/>
    </source>
</evidence>
<evidence type="ECO:0000256" key="1">
    <source>
        <dbReference type="SAM" id="Phobius"/>
    </source>
</evidence>
<dbReference type="OrthoDB" id="7028120at2"/>
<proteinExistence type="predicted"/>
<dbReference type="Proteomes" id="UP000379480">
    <property type="component" value="Unassembled WGS sequence"/>
</dbReference>
<keyword evidence="1" id="KW-1133">Transmembrane helix</keyword>
<dbReference type="AlphaFoldDB" id="A0A5E7D6X8"/>
<evidence type="ECO:0000313" key="2">
    <source>
        <dbReference type="EMBL" id="VVO09748.1"/>
    </source>
</evidence>
<protein>
    <submittedName>
        <fullName evidence="2">Uncharacterized protein</fullName>
    </submittedName>
</protein>
<dbReference type="RefSeq" id="WP_150804702.1">
    <property type="nucleotide sequence ID" value="NZ_CABVHY010000015.1"/>
</dbReference>
<reference evidence="2 3" key="1">
    <citation type="submission" date="2019-09" db="EMBL/GenBank/DDBJ databases">
        <authorList>
            <person name="Chandra G."/>
            <person name="Truman W A."/>
        </authorList>
    </citation>
    <scope>NUCLEOTIDE SEQUENCE [LARGE SCALE GENOMIC DNA]</scope>
    <source>
        <strain evidence="2">PS723</strain>
    </source>
</reference>
<feature type="transmembrane region" description="Helical" evidence="1">
    <location>
        <begin position="87"/>
        <end position="107"/>
    </location>
</feature>
<name>A0A5E7D6X8_PSEFL</name>
<keyword evidence="1" id="KW-0472">Membrane</keyword>
<accession>A0A5E7D6X8</accession>
<keyword evidence="1" id="KW-0812">Transmembrane</keyword>
<feature type="transmembrane region" description="Helical" evidence="1">
    <location>
        <begin position="62"/>
        <end position="81"/>
    </location>
</feature>
<dbReference type="EMBL" id="CABVHY010000015">
    <property type="protein sequence ID" value="VVO09748.1"/>
    <property type="molecule type" value="Genomic_DNA"/>
</dbReference>
<organism evidence="2 3">
    <name type="scientific">Pseudomonas fluorescens</name>
    <dbReference type="NCBI Taxonomy" id="294"/>
    <lineage>
        <taxon>Bacteria</taxon>
        <taxon>Pseudomonadati</taxon>
        <taxon>Pseudomonadota</taxon>
        <taxon>Gammaproteobacteria</taxon>
        <taxon>Pseudomonadales</taxon>
        <taxon>Pseudomonadaceae</taxon>
        <taxon>Pseudomonas</taxon>
    </lineage>
</organism>